<dbReference type="EC" id="2.7.6.3" evidence="12"/>
<comment type="catalytic activity">
    <reaction evidence="3">
        <text>7,8-dihydroneopterin = 6-hydroxymethyl-7,8-dihydropterin + glycolaldehyde</text>
        <dbReference type="Rhea" id="RHEA:10540"/>
        <dbReference type="ChEBI" id="CHEBI:17001"/>
        <dbReference type="ChEBI" id="CHEBI:17071"/>
        <dbReference type="ChEBI" id="CHEBI:44841"/>
        <dbReference type="EC" id="4.1.2.25"/>
    </reaction>
</comment>
<evidence type="ECO:0000256" key="19">
    <source>
        <dbReference type="ARBA" id="ARBA00022909"/>
    </source>
</evidence>
<evidence type="ECO:0000256" key="22">
    <source>
        <dbReference type="ARBA" id="ARBA00061548"/>
    </source>
</evidence>
<reference evidence="26 27" key="1">
    <citation type="journal article" date="2016" name="Mol. Biol. Evol.">
        <title>Comparative Genomics of Early-Diverging Mushroom-Forming Fungi Provides Insights into the Origins of Lignocellulose Decay Capabilities.</title>
        <authorList>
            <person name="Nagy L.G."/>
            <person name="Riley R."/>
            <person name="Tritt A."/>
            <person name="Adam C."/>
            <person name="Daum C."/>
            <person name="Floudas D."/>
            <person name="Sun H."/>
            <person name="Yadav J.S."/>
            <person name="Pangilinan J."/>
            <person name="Larsson K.H."/>
            <person name="Matsuura K."/>
            <person name="Barry K."/>
            <person name="Labutti K."/>
            <person name="Kuo R."/>
            <person name="Ohm R.A."/>
            <person name="Bhattacharya S.S."/>
            <person name="Shirouzu T."/>
            <person name="Yoshinaga Y."/>
            <person name="Martin F.M."/>
            <person name="Grigoriev I.V."/>
            <person name="Hibbett D.S."/>
        </authorList>
    </citation>
    <scope>NUCLEOTIDE SEQUENCE [LARGE SCALE GENOMIC DNA]</scope>
    <source>
        <strain evidence="26 27">HHB12029</strain>
    </source>
</reference>
<dbReference type="STRING" id="1314781.A0A165K9R9"/>
<evidence type="ECO:0000256" key="4">
    <source>
        <dbReference type="ARBA" id="ARBA00001946"/>
    </source>
</evidence>
<dbReference type="Gene3D" id="3.20.20.20">
    <property type="entry name" value="Dihydropteroate synthase-like"/>
    <property type="match status" value="1"/>
</dbReference>
<proteinExistence type="inferred from homology"/>
<evidence type="ECO:0000256" key="3">
    <source>
        <dbReference type="ARBA" id="ARBA00001353"/>
    </source>
</evidence>
<comment type="cofactor">
    <cofactor evidence="4">
        <name>Mg(2+)</name>
        <dbReference type="ChEBI" id="CHEBI:18420"/>
    </cofactor>
</comment>
<keyword evidence="14" id="KW-0479">Metal-binding</keyword>
<evidence type="ECO:0000256" key="6">
    <source>
        <dbReference type="ARBA" id="ARBA00005013"/>
    </source>
</evidence>
<dbReference type="Gene3D" id="3.30.1130.10">
    <property type="match status" value="2"/>
</dbReference>
<comment type="function">
    <text evidence="21">Catalyzes three sequential steps of tetrahydrofolate biosynthesis.</text>
</comment>
<dbReference type="GO" id="GO:0005740">
    <property type="term" value="C:mitochondrial envelope"/>
    <property type="evidence" value="ECO:0007669"/>
    <property type="project" value="TreeGrafter"/>
</dbReference>
<dbReference type="GO" id="GO:0004150">
    <property type="term" value="F:dihydroneopterin aldolase activity"/>
    <property type="evidence" value="ECO:0007669"/>
    <property type="project" value="UniProtKB-EC"/>
</dbReference>
<comment type="similarity">
    <text evidence="9">In the C-terminal section; belongs to the DHPS family.</text>
</comment>
<keyword evidence="17" id="KW-0067">ATP-binding</keyword>
<keyword evidence="18" id="KW-0460">Magnesium</keyword>
<dbReference type="InterPro" id="IPR045031">
    <property type="entry name" value="DHP_synth-like"/>
</dbReference>
<dbReference type="Pfam" id="PF02152">
    <property type="entry name" value="FolB"/>
    <property type="match status" value="2"/>
</dbReference>
<evidence type="ECO:0000313" key="26">
    <source>
        <dbReference type="EMBL" id="KZV96014.1"/>
    </source>
</evidence>
<dbReference type="SUPFAM" id="SSF55083">
    <property type="entry name" value="6-hydroxymethyl-7,8-dihydropterin pyrophosphokinase, HPPK"/>
    <property type="match status" value="1"/>
</dbReference>
<dbReference type="InterPro" id="IPR000489">
    <property type="entry name" value="Pterin-binding_dom"/>
</dbReference>
<keyword evidence="16" id="KW-0418">Kinase</keyword>
<dbReference type="GO" id="GO:0046654">
    <property type="term" value="P:tetrahydrofolate biosynthetic process"/>
    <property type="evidence" value="ECO:0007669"/>
    <property type="project" value="UniProtKB-UniPathway"/>
</dbReference>
<dbReference type="NCBIfam" id="TIGR01496">
    <property type="entry name" value="DHPS"/>
    <property type="match status" value="1"/>
</dbReference>
<comment type="pathway">
    <text evidence="7">Cofactor biosynthesis; tetrahydrofolate biosynthesis; 2-amino-4-hydroxy-6-hydroxymethyl-7,8-dihydropteridine diphosphate from 7,8-dihydroneopterin triphosphate: step 4/4.</text>
</comment>
<dbReference type="UniPathway" id="UPA00077">
    <property type="reaction ID" value="UER00155"/>
</dbReference>
<dbReference type="PROSITE" id="PS00794">
    <property type="entry name" value="HPPK"/>
    <property type="match status" value="1"/>
</dbReference>
<dbReference type="GO" id="GO:0046656">
    <property type="term" value="P:folic acid biosynthetic process"/>
    <property type="evidence" value="ECO:0007669"/>
    <property type="project" value="UniProtKB-KW"/>
</dbReference>
<dbReference type="Pfam" id="PF01288">
    <property type="entry name" value="HPPK"/>
    <property type="match status" value="1"/>
</dbReference>
<name>A0A165K9R9_EXIGL</name>
<dbReference type="InParanoid" id="A0A165K9R9"/>
<evidence type="ECO:0000256" key="2">
    <source>
        <dbReference type="ARBA" id="ARBA00000198"/>
    </source>
</evidence>
<dbReference type="PANTHER" id="PTHR20941:SF1">
    <property type="entry name" value="FOLIC ACID SYNTHESIS PROTEIN FOL1"/>
    <property type="match status" value="1"/>
</dbReference>
<dbReference type="Gene3D" id="3.30.70.560">
    <property type="entry name" value="7,8-Dihydro-6-hydroxymethylpterin-pyrophosphokinase HPPK"/>
    <property type="match status" value="1"/>
</dbReference>
<dbReference type="GO" id="GO:0003848">
    <property type="term" value="F:2-amino-4-hydroxy-6-hydroxymethyldihydropteridine diphosphokinase activity"/>
    <property type="evidence" value="ECO:0007669"/>
    <property type="project" value="UniProtKB-EC"/>
</dbReference>
<dbReference type="SUPFAM" id="SSF51717">
    <property type="entry name" value="Dihydropteroate synthetase-like"/>
    <property type="match status" value="1"/>
</dbReference>
<dbReference type="AlphaFoldDB" id="A0A165K9R9"/>
<comment type="pathway">
    <text evidence="6">Cofactor biosynthesis; tetrahydrofolate biosynthesis; 2-amino-4-hydroxy-6-hydroxymethyl-7,8-dihydropteridine diphosphate from 7,8-dihydroneopterin triphosphate: step 3/4.</text>
</comment>
<evidence type="ECO:0000256" key="5">
    <source>
        <dbReference type="ARBA" id="ARBA00004763"/>
    </source>
</evidence>
<dbReference type="SMART" id="SM00905">
    <property type="entry name" value="FolB"/>
    <property type="match status" value="2"/>
</dbReference>
<keyword evidence="13" id="KW-0808">Transferase</keyword>
<dbReference type="Proteomes" id="UP000077266">
    <property type="component" value="Unassembled WGS sequence"/>
</dbReference>
<evidence type="ECO:0000256" key="15">
    <source>
        <dbReference type="ARBA" id="ARBA00022741"/>
    </source>
</evidence>
<evidence type="ECO:0000256" key="9">
    <source>
        <dbReference type="ARBA" id="ARBA00009951"/>
    </source>
</evidence>
<dbReference type="GO" id="GO:0005524">
    <property type="term" value="F:ATP binding"/>
    <property type="evidence" value="ECO:0007669"/>
    <property type="project" value="UniProtKB-KW"/>
</dbReference>
<dbReference type="InterPro" id="IPR043133">
    <property type="entry name" value="GTP-CH-I_C/QueF"/>
</dbReference>
<dbReference type="GO" id="GO:0016301">
    <property type="term" value="F:kinase activity"/>
    <property type="evidence" value="ECO:0007669"/>
    <property type="project" value="UniProtKB-KW"/>
</dbReference>
<keyword evidence="27" id="KW-1185">Reference proteome</keyword>
<dbReference type="InterPro" id="IPR000550">
    <property type="entry name" value="Hppk"/>
</dbReference>
<evidence type="ECO:0000256" key="16">
    <source>
        <dbReference type="ARBA" id="ARBA00022777"/>
    </source>
</evidence>
<keyword evidence="15" id="KW-0547">Nucleotide-binding</keyword>
<dbReference type="EC" id="2.5.1.15" evidence="10"/>
<dbReference type="FunCoup" id="A0A165K9R9">
    <property type="interactions" value="218"/>
</dbReference>
<accession>A0A165K9R9</accession>
<evidence type="ECO:0000256" key="23">
    <source>
        <dbReference type="ARBA" id="ARBA00067568"/>
    </source>
</evidence>
<dbReference type="GO" id="GO:0004156">
    <property type="term" value="F:dihydropteroate synthase activity"/>
    <property type="evidence" value="ECO:0007669"/>
    <property type="project" value="UniProtKB-EC"/>
</dbReference>
<comment type="similarity">
    <text evidence="22">In the central section; belongs to the HPPK family.</text>
</comment>
<evidence type="ECO:0000256" key="10">
    <source>
        <dbReference type="ARBA" id="ARBA00012458"/>
    </source>
</evidence>
<sequence>MADTIAVRDLAVRACIGKTAWNRPDADDKLQPVLVSVFVPYNVALAGSSDDLSHSLNYGALCKAVERCFNGQRKFASVEVAAEAIVETCLAAFPTIMRIRVRVSKTRAALQAKSVAVEIERTRIPQPVSSRSDVFVVEDLLLYPIIGVNPWEREDVQPVVINLELEPVLPLEAPFPYPDILRDVSDVVLKSSYLTIEAFVTKIAEVALRSCAKVSVRAAKPSALMFAGASEVAITRDRETLLYSSSSSSHRVAVAFGSNVGDRFANIETALARLEAAGAKILCTSFLYDTTPMYVEDQDSFVNGACLVETNLEPMAFLSMLKRVEVEVGRVPTFRNGPRAIDLDMVFWDSAIISMTPETQPPPDQIVAGDLFVPHERMQEREFVLRPLNDFMPDFIHPTLHLTVRELLAAVTATQGSTARRIIRFPSRTHSHVWRWGERTYIMATLNVTPDSFSDGGDNASLAAAVQYAQDAQRDGADILDIGGYSTRPGAQEVSEAEEISRVVPAVRAIRAAGVSIPISVDTFRASVAEQAVDAGANCINDVTALRHDPSMPSIAARLRVPVILMHSRGPADQNKVYSDVMQDVRQELGDAVRLALNAGVRRWNLIADPGIGFSKTVEGNTEMVRNLRRFTAREPGMALSHALPHPLSALPVLVGASRKSFLGKLVGRETQPKDRDFATAAAVVASVQQGCDIVRVHNVAGLRDAVKVADALWRRV</sequence>
<dbReference type="EMBL" id="KV425948">
    <property type="protein sequence ID" value="KZV96014.1"/>
    <property type="molecule type" value="Genomic_DNA"/>
</dbReference>
<keyword evidence="20" id="KW-0511">Multifunctional enzyme</keyword>
<evidence type="ECO:0000256" key="7">
    <source>
        <dbReference type="ARBA" id="ARBA00005051"/>
    </source>
</evidence>
<evidence type="ECO:0000313" key="27">
    <source>
        <dbReference type="Proteomes" id="UP000077266"/>
    </source>
</evidence>
<evidence type="ECO:0000256" key="20">
    <source>
        <dbReference type="ARBA" id="ARBA00023268"/>
    </source>
</evidence>
<dbReference type="EC" id="4.1.2.25" evidence="11"/>
<dbReference type="NCBIfam" id="TIGR01498">
    <property type="entry name" value="folK"/>
    <property type="match status" value="1"/>
</dbReference>
<comment type="catalytic activity">
    <reaction evidence="1">
        <text>(7,8-dihydropterin-6-yl)methyl diphosphate + 4-aminobenzoate = 7,8-dihydropteroate + diphosphate</text>
        <dbReference type="Rhea" id="RHEA:19949"/>
        <dbReference type="ChEBI" id="CHEBI:17836"/>
        <dbReference type="ChEBI" id="CHEBI:17839"/>
        <dbReference type="ChEBI" id="CHEBI:33019"/>
        <dbReference type="ChEBI" id="CHEBI:72950"/>
        <dbReference type="EC" id="2.5.1.15"/>
    </reaction>
</comment>
<gene>
    <name evidence="26" type="ORF">EXIGLDRAFT_734103</name>
</gene>
<evidence type="ECO:0000256" key="18">
    <source>
        <dbReference type="ARBA" id="ARBA00022842"/>
    </source>
</evidence>
<comment type="pathway">
    <text evidence="5">Cofactor biosynthesis; tetrahydrofolate biosynthesis; 7,8-dihydrofolate from 2-amino-4-hydroxy-6-hydroxymethyl-7,8-dihydropteridine diphosphate and 4-aminobenzoate: step 1/2.</text>
</comment>
<evidence type="ECO:0000256" key="13">
    <source>
        <dbReference type="ARBA" id="ARBA00022679"/>
    </source>
</evidence>
<dbReference type="InterPro" id="IPR006157">
    <property type="entry name" value="FolB_dom"/>
</dbReference>
<evidence type="ECO:0000256" key="11">
    <source>
        <dbReference type="ARBA" id="ARBA00013043"/>
    </source>
</evidence>
<dbReference type="NCBIfam" id="TIGR00526">
    <property type="entry name" value="folB_dom"/>
    <property type="match status" value="1"/>
</dbReference>
<keyword evidence="19" id="KW-0289">Folate biosynthesis</keyword>
<evidence type="ECO:0000256" key="17">
    <source>
        <dbReference type="ARBA" id="ARBA00022840"/>
    </source>
</evidence>
<dbReference type="InterPro" id="IPR006390">
    <property type="entry name" value="DHP_synth_dom"/>
</dbReference>
<dbReference type="PROSITE" id="PS50972">
    <property type="entry name" value="PTERIN_BINDING"/>
    <property type="match status" value="1"/>
</dbReference>
<feature type="domain" description="Pterin-binding" evidence="25">
    <location>
        <begin position="440"/>
        <end position="708"/>
    </location>
</feature>
<organism evidence="26 27">
    <name type="scientific">Exidia glandulosa HHB12029</name>
    <dbReference type="NCBI Taxonomy" id="1314781"/>
    <lineage>
        <taxon>Eukaryota</taxon>
        <taxon>Fungi</taxon>
        <taxon>Dikarya</taxon>
        <taxon>Basidiomycota</taxon>
        <taxon>Agaricomycotina</taxon>
        <taxon>Agaricomycetes</taxon>
        <taxon>Auriculariales</taxon>
        <taxon>Exidiaceae</taxon>
        <taxon>Exidia</taxon>
    </lineage>
</organism>
<evidence type="ECO:0000256" key="12">
    <source>
        <dbReference type="ARBA" id="ARBA00013253"/>
    </source>
</evidence>
<dbReference type="FunFam" id="3.20.20.20:FF:000006">
    <property type="entry name" value="Dihydropteroate synthase"/>
    <property type="match status" value="1"/>
</dbReference>
<evidence type="ECO:0000259" key="25">
    <source>
        <dbReference type="PROSITE" id="PS50972"/>
    </source>
</evidence>
<dbReference type="PROSITE" id="PS00793">
    <property type="entry name" value="DHPS_2"/>
    <property type="match status" value="1"/>
</dbReference>
<dbReference type="InterPro" id="IPR011005">
    <property type="entry name" value="Dihydropteroate_synth-like_sf"/>
</dbReference>
<evidence type="ECO:0000256" key="21">
    <source>
        <dbReference type="ARBA" id="ARBA00058009"/>
    </source>
</evidence>
<dbReference type="InterPro" id="IPR035907">
    <property type="entry name" value="Hppk_sf"/>
</dbReference>
<dbReference type="Pfam" id="PF00809">
    <property type="entry name" value="Pterin_bind"/>
    <property type="match status" value="1"/>
</dbReference>
<dbReference type="SUPFAM" id="SSF55620">
    <property type="entry name" value="Tetrahydrobiopterin biosynthesis enzymes-like"/>
    <property type="match status" value="2"/>
</dbReference>
<evidence type="ECO:0000256" key="24">
    <source>
        <dbReference type="ARBA" id="ARBA00068111"/>
    </source>
</evidence>
<protein>
    <recommendedName>
        <fullName evidence="23">Folic acid synthesis protein FOL1</fullName>
        <ecNumber evidence="10">2.5.1.15</ecNumber>
        <ecNumber evidence="12">2.7.6.3</ecNumber>
        <ecNumber evidence="11">4.1.2.25</ecNumber>
    </recommendedName>
    <alternativeName>
        <fullName evidence="24">Folic acid synthesis protein fol1</fullName>
    </alternativeName>
</protein>
<dbReference type="CDD" id="cd00739">
    <property type="entry name" value="DHPS"/>
    <property type="match status" value="1"/>
</dbReference>
<comment type="similarity">
    <text evidence="8">In the N-terminal section; belongs to the DHNA family.</text>
</comment>
<evidence type="ECO:0000256" key="14">
    <source>
        <dbReference type="ARBA" id="ARBA00022723"/>
    </source>
</evidence>
<dbReference type="GO" id="GO:0046872">
    <property type="term" value="F:metal ion binding"/>
    <property type="evidence" value="ECO:0007669"/>
    <property type="project" value="UniProtKB-KW"/>
</dbReference>
<evidence type="ECO:0000256" key="1">
    <source>
        <dbReference type="ARBA" id="ARBA00000012"/>
    </source>
</evidence>
<dbReference type="OrthoDB" id="615426at2759"/>
<dbReference type="CDD" id="cd00483">
    <property type="entry name" value="HPPK"/>
    <property type="match status" value="1"/>
</dbReference>
<evidence type="ECO:0000256" key="8">
    <source>
        <dbReference type="ARBA" id="ARBA00009640"/>
    </source>
</evidence>
<dbReference type="PANTHER" id="PTHR20941">
    <property type="entry name" value="FOLATE SYNTHESIS PROTEINS"/>
    <property type="match status" value="1"/>
</dbReference>
<comment type="catalytic activity">
    <reaction evidence="2">
        <text>6-hydroxymethyl-7,8-dihydropterin + ATP = (7,8-dihydropterin-6-yl)methyl diphosphate + AMP + H(+)</text>
        <dbReference type="Rhea" id="RHEA:11412"/>
        <dbReference type="ChEBI" id="CHEBI:15378"/>
        <dbReference type="ChEBI" id="CHEBI:30616"/>
        <dbReference type="ChEBI" id="CHEBI:44841"/>
        <dbReference type="ChEBI" id="CHEBI:72950"/>
        <dbReference type="ChEBI" id="CHEBI:456215"/>
        <dbReference type="EC" id="2.7.6.3"/>
    </reaction>
</comment>